<dbReference type="GeneID" id="113689766"/>
<gene>
    <name evidence="3" type="primary">LOC113689766</name>
</gene>
<dbReference type="PANTHER" id="PTHR33649:SF17">
    <property type="entry name" value="NTEIG-E80 PROTEIN"/>
    <property type="match status" value="1"/>
</dbReference>
<reference evidence="3" key="2">
    <citation type="submission" date="2025-08" db="UniProtKB">
        <authorList>
            <consortium name="RefSeq"/>
        </authorList>
    </citation>
    <scope>IDENTIFICATION</scope>
    <source>
        <tissue evidence="3">Leaves</tissue>
    </source>
</reference>
<accession>A0A6P6SB47</accession>
<dbReference type="Pfam" id="PF06521">
    <property type="entry name" value="PAR1"/>
    <property type="match status" value="1"/>
</dbReference>
<keyword evidence="1" id="KW-0732">Signal</keyword>
<dbReference type="InterPro" id="IPR009489">
    <property type="entry name" value="PAR1"/>
</dbReference>
<evidence type="ECO:0000256" key="1">
    <source>
        <dbReference type="SAM" id="SignalP"/>
    </source>
</evidence>
<evidence type="ECO:0000313" key="3">
    <source>
        <dbReference type="RefSeq" id="XP_027063340.1"/>
    </source>
</evidence>
<dbReference type="PANTHER" id="PTHR33649">
    <property type="entry name" value="PAR1 PROTEIN"/>
    <property type="match status" value="1"/>
</dbReference>
<keyword evidence="2" id="KW-1185">Reference proteome</keyword>
<dbReference type="OrthoDB" id="772928at2759"/>
<organism evidence="2 3">
    <name type="scientific">Coffea arabica</name>
    <name type="common">Arabian coffee</name>
    <dbReference type="NCBI Taxonomy" id="13443"/>
    <lineage>
        <taxon>Eukaryota</taxon>
        <taxon>Viridiplantae</taxon>
        <taxon>Streptophyta</taxon>
        <taxon>Embryophyta</taxon>
        <taxon>Tracheophyta</taxon>
        <taxon>Spermatophyta</taxon>
        <taxon>Magnoliopsida</taxon>
        <taxon>eudicotyledons</taxon>
        <taxon>Gunneridae</taxon>
        <taxon>Pentapetalae</taxon>
        <taxon>asterids</taxon>
        <taxon>lamiids</taxon>
        <taxon>Gentianales</taxon>
        <taxon>Rubiaceae</taxon>
        <taxon>Ixoroideae</taxon>
        <taxon>Gardenieae complex</taxon>
        <taxon>Bertiereae - Coffeeae clade</taxon>
        <taxon>Coffeeae</taxon>
        <taxon>Coffea</taxon>
    </lineage>
</organism>
<evidence type="ECO:0000313" key="2">
    <source>
        <dbReference type="Proteomes" id="UP001652660"/>
    </source>
</evidence>
<dbReference type="RefSeq" id="XP_027063340.1">
    <property type="nucleotide sequence ID" value="XM_027207539.2"/>
</dbReference>
<evidence type="ECO:0008006" key="4">
    <source>
        <dbReference type="Google" id="ProtNLM"/>
    </source>
</evidence>
<reference evidence="2" key="1">
    <citation type="journal article" date="2025" name="Foods">
        <title>Unveiling the Microbial Signatures of Arabica Coffee Cherries: Insights into Ripeness Specific Diversity, Functional Traits, and Implications for Quality and Safety.</title>
        <authorList>
            <consortium name="RefSeq"/>
            <person name="Tenea G.N."/>
            <person name="Cifuentes V."/>
            <person name="Reyes P."/>
            <person name="Cevallos-Vallejos M."/>
        </authorList>
    </citation>
    <scope>NUCLEOTIDE SEQUENCE [LARGE SCALE GENOMIC DNA]</scope>
</reference>
<sequence length="183" mass="19753">MELMIILLTVSLSLQGALGELVCEELPIKMCSFAVASTGKRCSLETYAAKDGKIGLQCRSSEILASDNIHEHIEKDECISACGVSRKTVGISSDYLFQPRHTHKICSPKCQHNCLNIVDLYSNLALAEGLYLPGVCKKALESGSRQEMSEIGSSEIAPSNTSAMVNNNNNNTQAYATAHLNVS</sequence>
<feature type="signal peptide" evidence="1">
    <location>
        <begin position="1"/>
        <end position="19"/>
    </location>
</feature>
<protein>
    <recommendedName>
        <fullName evidence="4">PAR1 protein</fullName>
    </recommendedName>
</protein>
<proteinExistence type="predicted"/>
<name>A0A6P6SB47_COFAR</name>
<dbReference type="Proteomes" id="UP001652660">
    <property type="component" value="Chromosome 1e"/>
</dbReference>
<feature type="chain" id="PRO_5045393612" description="PAR1 protein" evidence="1">
    <location>
        <begin position="20"/>
        <end position="183"/>
    </location>
</feature>